<keyword evidence="3 7" id="KW-0694">RNA-binding</keyword>
<dbReference type="InterPro" id="IPR047867">
    <property type="entry name" value="Ribosomal_uL22_bac/org-type"/>
</dbReference>
<dbReference type="InterPro" id="IPR001063">
    <property type="entry name" value="Ribosomal_uL22"/>
</dbReference>
<evidence type="ECO:0000256" key="5">
    <source>
        <dbReference type="ARBA" id="ARBA00023274"/>
    </source>
</evidence>
<evidence type="ECO:0000256" key="3">
    <source>
        <dbReference type="ARBA" id="ARBA00022884"/>
    </source>
</evidence>
<comment type="caution">
    <text evidence="11">The sequence shown here is derived from an EMBL/GenBank/DDBJ whole genome shotgun (WGS) entry which is preliminary data.</text>
</comment>
<dbReference type="Pfam" id="PF00237">
    <property type="entry name" value="Ribosomal_L22"/>
    <property type="match status" value="1"/>
</dbReference>
<protein>
    <recommendedName>
        <fullName evidence="6 7">Large ribosomal subunit protein uL22</fullName>
    </recommendedName>
</protein>
<evidence type="ECO:0000256" key="9">
    <source>
        <dbReference type="RuleBase" id="RU004006"/>
    </source>
</evidence>
<comment type="similarity">
    <text evidence="1 7 8">Belongs to the universal ribosomal protein uL22 family.</text>
</comment>
<dbReference type="CDD" id="cd00336">
    <property type="entry name" value="Ribosomal_L22"/>
    <property type="match status" value="1"/>
</dbReference>
<keyword evidence="5 7" id="KW-0687">Ribonucleoprotein</keyword>
<sequence>MKENLDKTFCKARSFHVPSSVQKINLVADLIRKKDTSAALIQLQYCRKKVAKYIYELLKSAISNAENNHGMDIDSLYVKEVLVGKSFTMKRFHARARGRASRIEKSRSMISILVAEK</sequence>
<evidence type="ECO:0000256" key="7">
    <source>
        <dbReference type="HAMAP-Rule" id="MF_01331"/>
    </source>
</evidence>
<reference evidence="11 12" key="1">
    <citation type="submission" date="2023-02" db="EMBL/GenBank/DDBJ databases">
        <title>Host association and intracellularity evolved multiple times independently in the Rickettsiales.</title>
        <authorList>
            <person name="Castelli M."/>
            <person name="Nardi T."/>
            <person name="Gammuto L."/>
            <person name="Bellinzona G."/>
            <person name="Sabaneyeva E."/>
            <person name="Potekhin A."/>
            <person name="Serra V."/>
            <person name="Petroni G."/>
            <person name="Sassera D."/>
        </authorList>
    </citation>
    <scope>NUCLEOTIDE SEQUENCE [LARGE SCALE GENOMIC DNA]</scope>
    <source>
        <strain evidence="11 12">BOD18</strain>
    </source>
</reference>
<proteinExistence type="inferred from homology"/>
<dbReference type="PANTHER" id="PTHR13501">
    <property type="entry name" value="CHLOROPLAST 50S RIBOSOMAL PROTEIN L22-RELATED"/>
    <property type="match status" value="1"/>
</dbReference>
<dbReference type="Proteomes" id="UP001293791">
    <property type="component" value="Unassembled WGS sequence"/>
</dbReference>
<keyword evidence="2 7" id="KW-0699">rRNA-binding</keyword>
<dbReference type="Gene3D" id="3.90.470.10">
    <property type="entry name" value="Ribosomal protein L22/L17"/>
    <property type="match status" value="1"/>
</dbReference>
<gene>
    <name evidence="7" type="primary">rplV</name>
    <name evidence="11" type="ORF">Cyrtocomes_00085</name>
</gene>
<dbReference type="RefSeq" id="WP_322497238.1">
    <property type="nucleotide sequence ID" value="NZ_JARGYT010000002.1"/>
</dbReference>
<dbReference type="PANTHER" id="PTHR13501:SF8">
    <property type="entry name" value="LARGE RIBOSOMAL SUBUNIT PROTEIN UL22M"/>
    <property type="match status" value="1"/>
</dbReference>
<dbReference type="SUPFAM" id="SSF54843">
    <property type="entry name" value="Ribosomal protein L22"/>
    <property type="match status" value="1"/>
</dbReference>
<evidence type="ECO:0000313" key="11">
    <source>
        <dbReference type="EMBL" id="MDZ5761727.1"/>
    </source>
</evidence>
<evidence type="ECO:0000256" key="8">
    <source>
        <dbReference type="RuleBase" id="RU004005"/>
    </source>
</evidence>
<dbReference type="HAMAP" id="MF_01331_B">
    <property type="entry name" value="Ribosomal_uL22_B"/>
    <property type="match status" value="1"/>
</dbReference>
<evidence type="ECO:0000256" key="1">
    <source>
        <dbReference type="ARBA" id="ARBA00009451"/>
    </source>
</evidence>
<comment type="subunit">
    <text evidence="7 9">Part of the 50S ribosomal subunit.</text>
</comment>
<comment type="function">
    <text evidence="7 10">This protein binds specifically to 23S rRNA; its binding is stimulated by other ribosomal proteins, e.g., L4, L17, and L20. It is important during the early stages of 50S assembly. It makes multiple contacts with different domains of the 23S rRNA in the assembled 50S subunit and ribosome.</text>
</comment>
<evidence type="ECO:0000256" key="6">
    <source>
        <dbReference type="ARBA" id="ARBA00035207"/>
    </source>
</evidence>
<evidence type="ECO:0000256" key="2">
    <source>
        <dbReference type="ARBA" id="ARBA00022730"/>
    </source>
</evidence>
<evidence type="ECO:0000256" key="10">
    <source>
        <dbReference type="RuleBase" id="RU004008"/>
    </source>
</evidence>
<dbReference type="InterPro" id="IPR036394">
    <property type="entry name" value="Ribosomal_uL22_sf"/>
</dbReference>
<name>A0ABU5L6H6_9RICK</name>
<keyword evidence="4 7" id="KW-0689">Ribosomal protein</keyword>
<dbReference type="GO" id="GO:0005840">
    <property type="term" value="C:ribosome"/>
    <property type="evidence" value="ECO:0007669"/>
    <property type="project" value="UniProtKB-KW"/>
</dbReference>
<keyword evidence="12" id="KW-1185">Reference proteome</keyword>
<evidence type="ECO:0000313" key="12">
    <source>
        <dbReference type="Proteomes" id="UP001293791"/>
    </source>
</evidence>
<evidence type="ECO:0000256" key="4">
    <source>
        <dbReference type="ARBA" id="ARBA00022980"/>
    </source>
</evidence>
<dbReference type="EMBL" id="JARGYT010000002">
    <property type="protein sequence ID" value="MDZ5761727.1"/>
    <property type="molecule type" value="Genomic_DNA"/>
</dbReference>
<accession>A0ABU5L6H6</accession>
<comment type="function">
    <text evidence="7">The globular domain of the protein is located near the polypeptide exit tunnel on the outside of the subunit, while an extended beta-hairpin is found that lines the wall of the exit tunnel in the center of the 70S ribosome.</text>
</comment>
<organism evidence="11 12">
    <name type="scientific">Candidatus Cyrtobacter comes</name>
    <dbReference type="NCBI Taxonomy" id="675776"/>
    <lineage>
        <taxon>Bacteria</taxon>
        <taxon>Pseudomonadati</taxon>
        <taxon>Pseudomonadota</taxon>
        <taxon>Alphaproteobacteria</taxon>
        <taxon>Rickettsiales</taxon>
        <taxon>Candidatus Midichloriaceae</taxon>
        <taxon>Candidatus Cyrtobacter</taxon>
    </lineage>
</organism>
<dbReference type="InterPro" id="IPR005727">
    <property type="entry name" value="Ribosomal_uL22_bac/chlpt-type"/>
</dbReference>
<dbReference type="NCBIfam" id="TIGR01044">
    <property type="entry name" value="rplV_bact"/>
    <property type="match status" value="1"/>
</dbReference>